<dbReference type="InterPro" id="IPR043129">
    <property type="entry name" value="ATPase_NBD"/>
</dbReference>
<proteinExistence type="predicted"/>
<reference evidence="1" key="1">
    <citation type="submission" date="2025-08" db="UniProtKB">
        <authorList>
            <consortium name="Ensembl"/>
        </authorList>
    </citation>
    <scope>IDENTIFICATION</scope>
</reference>
<name>A0A663DVU3_AQUCH</name>
<dbReference type="SUPFAM" id="SSF53067">
    <property type="entry name" value="Actin-like ATPase domain"/>
    <property type="match status" value="1"/>
</dbReference>
<reference evidence="1" key="2">
    <citation type="submission" date="2025-09" db="UniProtKB">
        <authorList>
            <consortium name="Ensembl"/>
        </authorList>
    </citation>
    <scope>IDENTIFICATION</scope>
</reference>
<dbReference type="Ensembl" id="ENSACCT00020004057.1">
    <property type="protein sequence ID" value="ENSACCP00020003896.1"/>
    <property type="gene ID" value="ENSACCG00020002662.1"/>
</dbReference>
<evidence type="ECO:0000313" key="1">
    <source>
        <dbReference type="Ensembl" id="ENSACCP00020003896.1"/>
    </source>
</evidence>
<organism evidence="1 2">
    <name type="scientific">Aquila chrysaetos chrysaetos</name>
    <dbReference type="NCBI Taxonomy" id="223781"/>
    <lineage>
        <taxon>Eukaryota</taxon>
        <taxon>Metazoa</taxon>
        <taxon>Chordata</taxon>
        <taxon>Craniata</taxon>
        <taxon>Vertebrata</taxon>
        <taxon>Euteleostomi</taxon>
        <taxon>Archelosauria</taxon>
        <taxon>Archosauria</taxon>
        <taxon>Dinosauria</taxon>
        <taxon>Saurischia</taxon>
        <taxon>Theropoda</taxon>
        <taxon>Coelurosauria</taxon>
        <taxon>Aves</taxon>
        <taxon>Neognathae</taxon>
        <taxon>Neoaves</taxon>
        <taxon>Telluraves</taxon>
        <taxon>Accipitrimorphae</taxon>
        <taxon>Accipitriformes</taxon>
        <taxon>Accipitridae</taxon>
        <taxon>Accipitrinae</taxon>
        <taxon>Aquila</taxon>
    </lineage>
</organism>
<dbReference type="Proteomes" id="UP000472275">
    <property type="component" value="Chromosome 3"/>
</dbReference>
<dbReference type="PANTHER" id="PTHR11937">
    <property type="entry name" value="ACTIN"/>
    <property type="match status" value="1"/>
</dbReference>
<protein>
    <submittedName>
        <fullName evidence="1">Uncharacterized protein</fullName>
    </submittedName>
</protein>
<dbReference type="InParanoid" id="A0A663DVU3"/>
<dbReference type="InterPro" id="IPR004000">
    <property type="entry name" value="Actin"/>
</dbReference>
<sequence>VRHPEGLGKNLQPAVIIDNGSSFTRAGFAGQKKPKFVLRTMLLPPCSAGTIMENLWNHLFFCGLKALPEEQPVLMADSPSCPSTNREKVAEVLFERPAPALLQGCEVNSNAPKEINCFSFTPQVISVPVHHHSIKHVSDQAGNTTTARAVNSGHADCLGTAGRQPSPNAAGWRLCTSTALQQNCLF</sequence>
<accession>A0A663DVU3</accession>
<dbReference type="Pfam" id="PF00022">
    <property type="entry name" value="Actin"/>
    <property type="match status" value="1"/>
</dbReference>
<keyword evidence="2" id="KW-1185">Reference proteome</keyword>
<dbReference type="Gene3D" id="3.30.420.40">
    <property type="match status" value="2"/>
</dbReference>
<evidence type="ECO:0000313" key="2">
    <source>
        <dbReference type="Proteomes" id="UP000472275"/>
    </source>
</evidence>
<dbReference type="AlphaFoldDB" id="A0A663DVU3"/>